<dbReference type="InterPro" id="IPR000254">
    <property type="entry name" value="CBD"/>
</dbReference>
<name>Q9Y894_9AGAR</name>
<protein>
    <recommendedName>
        <fullName evidence="4">Glucanase</fullName>
        <ecNumber evidence="4">3.2.1.-</ecNumber>
    </recommendedName>
</protein>
<evidence type="ECO:0000256" key="4">
    <source>
        <dbReference type="RuleBase" id="RU361186"/>
    </source>
</evidence>
<dbReference type="GO" id="GO:0030245">
    <property type="term" value="P:cellulose catabolic process"/>
    <property type="evidence" value="ECO:0007669"/>
    <property type="project" value="UniProtKB-KW"/>
</dbReference>
<evidence type="ECO:0000256" key="1">
    <source>
        <dbReference type="ARBA" id="ARBA00022729"/>
    </source>
</evidence>
<dbReference type="Pfam" id="PF00734">
    <property type="entry name" value="CBM_1"/>
    <property type="match status" value="1"/>
</dbReference>
<dbReference type="InterPro" id="IPR016288">
    <property type="entry name" value="Beta_cellobiohydrolase"/>
</dbReference>
<feature type="region of interest" description="Disordered" evidence="5">
    <location>
        <begin position="56"/>
        <end position="83"/>
    </location>
</feature>
<dbReference type="CAZy" id="CBM1">
    <property type="family name" value="Carbohydrate-Binding Module Family 1"/>
</dbReference>
<dbReference type="SMART" id="SM00236">
    <property type="entry name" value="fCBD"/>
    <property type="match status" value="1"/>
</dbReference>
<feature type="binding site" evidence="3">
    <location>
        <position position="243"/>
    </location>
    <ligand>
        <name>substrate</name>
    </ligand>
</feature>
<dbReference type="AlphaFoldDB" id="Q9Y894"/>
<feature type="binding site" evidence="3">
    <location>
        <position position="143"/>
    </location>
    <ligand>
        <name>substrate</name>
    </ligand>
</feature>
<gene>
    <name evidence="7" type="primary">cbhII</name>
</gene>
<dbReference type="PROSITE" id="PS51164">
    <property type="entry name" value="CBM1_2"/>
    <property type="match status" value="1"/>
</dbReference>
<dbReference type="CAZy" id="GH6">
    <property type="family name" value="Glycoside Hydrolase Family 6"/>
</dbReference>
<evidence type="ECO:0000313" key="7">
    <source>
        <dbReference type="EMBL" id="AAD41097.1"/>
    </source>
</evidence>
<keyword evidence="4" id="KW-0326">Glycosidase</keyword>
<keyword evidence="4" id="KW-0119">Carbohydrate metabolism</keyword>
<sequence>MFIFFAALVTLLPGYVGTLQRVPWGQCGGPGWTGPTTTCCVTGCTCPVTNDYSQCLPGTTTTTPGPPSTTTTPTSGGTPPPNNAATTTATTAVNGNPVTGWQPFLTPYYAGEVAAPLAPDIDTPALSTKAAAVANIPTFNWFDTAKGPDLGAYLGMFLGNQIVVYDLPDRDCAALRWRRMESLASQTMGSTTTRATSINWLLRSRNTLMSESLQVIEPDSATRCIWPQLCGVYMYLDAGHAGWLGWPANLNPAAQLFSQLYRDAGSPQYVRGLATNVANYNALCTPILRRVNTSRDVCLFEFSCQQPRPSHTRQSQLCRSSLHQRKACMQTVIKAPALTTGLLALVPAVQSGGFPAHFIVDQGRSGVQNIRQQWGDWYDQPHACGYCIRYLLYVQRQGCRLWPASNYYHRFIPHRRHCLGQTRRRVNPAAKAAGDSTCSLTDAPQPAPQAGTWFQAYFGTLVPAANPTEL</sequence>
<accession>Q9Y894</accession>
<evidence type="ECO:0000256" key="2">
    <source>
        <dbReference type="PIRSR" id="PIRSR001100-1"/>
    </source>
</evidence>
<keyword evidence="4" id="KW-0136">Cellulose degradation</keyword>
<feature type="active site" description="Proton donor" evidence="2">
    <location>
        <position position="219"/>
    </location>
</feature>
<feature type="chain" id="PRO_5005144995" description="Glucanase" evidence="4">
    <location>
        <begin position="19"/>
        <end position="470"/>
    </location>
</feature>
<dbReference type="PANTHER" id="PTHR34876:SF4">
    <property type="entry name" value="1,4-BETA-D-GLUCAN CELLOBIOHYDROLASE C-RELATED"/>
    <property type="match status" value="1"/>
</dbReference>
<dbReference type="EMBL" id="AF156694">
    <property type="protein sequence ID" value="AAD41097.1"/>
    <property type="molecule type" value="Genomic_DNA"/>
</dbReference>
<evidence type="ECO:0000256" key="3">
    <source>
        <dbReference type="PIRSR" id="PIRSR001100-2"/>
    </source>
</evidence>
<dbReference type="EC" id="3.2.1.-" evidence="4"/>
<dbReference type="GO" id="GO:0005576">
    <property type="term" value="C:extracellular region"/>
    <property type="evidence" value="ECO:0007669"/>
    <property type="project" value="InterPro"/>
</dbReference>
<dbReference type="InterPro" id="IPR036434">
    <property type="entry name" value="Beta_cellobiohydrolase_sf"/>
</dbReference>
<feature type="domain" description="CBM1" evidence="6">
    <location>
        <begin position="19"/>
        <end position="56"/>
    </location>
</feature>
<keyword evidence="1 4" id="KW-0732">Signal</keyword>
<feature type="binding site" evidence="3">
    <location>
        <position position="279"/>
    </location>
    <ligand>
        <name>substrate</name>
    </ligand>
</feature>
<feature type="compositionally biased region" description="Low complexity" evidence="5">
    <location>
        <begin position="57"/>
        <end position="83"/>
    </location>
</feature>
<dbReference type="GO" id="GO:0004553">
    <property type="term" value="F:hydrolase activity, hydrolyzing O-glycosyl compounds"/>
    <property type="evidence" value="ECO:0007669"/>
    <property type="project" value="InterPro"/>
</dbReference>
<dbReference type="PANTHER" id="PTHR34876">
    <property type="match status" value="1"/>
</dbReference>
<dbReference type="Gene3D" id="3.20.20.40">
    <property type="entry name" value="1, 4-beta cellobiohydrolase"/>
    <property type="match status" value="2"/>
</dbReference>
<dbReference type="SUPFAM" id="SSF51989">
    <property type="entry name" value="Glycosyl hydrolases family 6, cellulases"/>
    <property type="match status" value="1"/>
</dbReference>
<keyword evidence="4" id="KW-0378">Hydrolase</keyword>
<dbReference type="InterPro" id="IPR035971">
    <property type="entry name" value="CBD_sf"/>
</dbReference>
<dbReference type="PIRSF" id="PIRSF001100">
    <property type="entry name" value="Beta_cellobiohydrolase"/>
    <property type="match status" value="1"/>
</dbReference>
<dbReference type="GO" id="GO:0030248">
    <property type="term" value="F:cellulose binding"/>
    <property type="evidence" value="ECO:0007669"/>
    <property type="project" value="InterPro"/>
</dbReference>
<reference evidence="7" key="1">
    <citation type="journal article" date="1999" name="Mol. Gen. Genet.">
        <title>Cloning of the cbhI and cbhII genes involved in cellulose utilisation by the straw mushroom Volvariella volvacea.</title>
        <authorList>
            <person name="Jia J."/>
            <person name="Dyer P.S."/>
            <person name="Buswell J.A."/>
            <person name="Peberdy J.F."/>
        </authorList>
    </citation>
    <scope>NUCLEOTIDE SEQUENCE</scope>
    <source>
        <strain evidence="7">V14</strain>
    </source>
</reference>
<evidence type="ECO:0000259" key="6">
    <source>
        <dbReference type="PROSITE" id="PS51164"/>
    </source>
</evidence>
<dbReference type="Pfam" id="PF01341">
    <property type="entry name" value="Glyco_hydro_6"/>
    <property type="match status" value="2"/>
</dbReference>
<feature type="binding site" evidence="3">
    <location>
        <position position="141"/>
    </location>
    <ligand>
        <name>substrate</name>
    </ligand>
</feature>
<evidence type="ECO:0000256" key="5">
    <source>
        <dbReference type="SAM" id="MobiDB-lite"/>
    </source>
</evidence>
<organism evidence="7">
    <name type="scientific">Volvariella volvacea</name>
    <dbReference type="NCBI Taxonomy" id="36659"/>
    <lineage>
        <taxon>Eukaryota</taxon>
        <taxon>Fungi</taxon>
        <taxon>Dikarya</taxon>
        <taxon>Basidiomycota</taxon>
        <taxon>Agaricomycotina</taxon>
        <taxon>Agaricomycetes</taxon>
        <taxon>Agaricomycetidae</taxon>
        <taxon>Agaricales</taxon>
        <taxon>Pluteineae</taxon>
        <taxon>Pluteaceae</taxon>
        <taxon>Volvariella</taxon>
    </lineage>
</organism>
<proteinExistence type="inferred from homology"/>
<dbReference type="PRINTS" id="PR00733">
    <property type="entry name" value="GLHYDRLASE6"/>
</dbReference>
<keyword evidence="4" id="KW-0624">Polysaccharide degradation</keyword>
<dbReference type="SUPFAM" id="SSF57180">
    <property type="entry name" value="Cellulose-binding domain"/>
    <property type="match status" value="1"/>
</dbReference>
<feature type="signal peptide" evidence="4">
    <location>
        <begin position="1"/>
        <end position="18"/>
    </location>
</feature>
<feature type="binding site" evidence="3">
    <location>
        <position position="240"/>
    </location>
    <ligand>
        <name>substrate</name>
    </ligand>
</feature>
<comment type="similarity">
    <text evidence="4">Belongs to the glycosyl hydrolase family 6.</text>
</comment>